<dbReference type="EMBL" id="JBFCZG010000004">
    <property type="protein sequence ID" value="KAL3422980.1"/>
    <property type="molecule type" value="Genomic_DNA"/>
</dbReference>
<reference evidence="2 3" key="1">
    <citation type="submission" date="2024-06" db="EMBL/GenBank/DDBJ databases">
        <title>Complete genome of Phlyctema vagabunda strain 19-DSS-EL-015.</title>
        <authorList>
            <person name="Fiorenzani C."/>
        </authorList>
    </citation>
    <scope>NUCLEOTIDE SEQUENCE [LARGE SCALE GENOMIC DNA]</scope>
    <source>
        <strain evidence="2 3">19-DSS-EL-015</strain>
    </source>
</reference>
<gene>
    <name evidence="2" type="ORF">PVAG01_04727</name>
</gene>
<proteinExistence type="predicted"/>
<evidence type="ECO:0000313" key="2">
    <source>
        <dbReference type="EMBL" id="KAL3422980.1"/>
    </source>
</evidence>
<dbReference type="PANTHER" id="PTHR33840:SF16">
    <property type="entry name" value="DUF2235 DOMAIN-CONTAINING PROTEIN"/>
    <property type="match status" value="1"/>
</dbReference>
<sequence>MASTYDRSAISLETASAIPKRIIICCDGTWQSATSLDPTKGCESNVTRLCRALAKTGTDRKEPEKVWQQVVFYDAGVGTGDISGFEQKRQGGLGIGLIENVIESYNFIVSNYSAGDQLFFFGFSRGAFTVRSAAGLVGQIGVLKPCYMPFFIKHYNSWINGKDAKGNSLAWSDRGKPFSAYPPWMEFMTENPRCAIKTAKEVPIQVMGVWDTVGSLGVPNLGHIWNYYKSNKEAYQFHDTELNDQILHAYQALALDETRAAFSPAIWKLKKTPFPEFGTEKVAAQQARQYLCQCWFPGAHVNVGGGNSGNADPNKATGDLEQLASISYAWMLDRIRPHLALDEDALDVQFKPFEELAQSASENTKTGTGWRIWDQAVAMKDYWTGTQKPVLTGYARGHIEDSNTLMYKIMASPQDRTPNRYHDQENEYSVERIHPSVYLRQKSKDVNGDAIYRPMALKGWVRIYKEDGMGRGGAKRKGWVWVKYKNNNTEKAEIENWLWEFQISKLPAGKSLEKRLMENSWVKPEQEKIQEGWSS</sequence>
<organism evidence="2 3">
    <name type="scientific">Phlyctema vagabunda</name>
    <dbReference type="NCBI Taxonomy" id="108571"/>
    <lineage>
        <taxon>Eukaryota</taxon>
        <taxon>Fungi</taxon>
        <taxon>Dikarya</taxon>
        <taxon>Ascomycota</taxon>
        <taxon>Pezizomycotina</taxon>
        <taxon>Leotiomycetes</taxon>
        <taxon>Helotiales</taxon>
        <taxon>Dermateaceae</taxon>
        <taxon>Phlyctema</taxon>
    </lineage>
</organism>
<dbReference type="Pfam" id="PF09994">
    <property type="entry name" value="T6SS_Tle1-like_cat"/>
    <property type="match status" value="1"/>
</dbReference>
<comment type="caution">
    <text evidence="2">The sequence shown here is derived from an EMBL/GenBank/DDBJ whole genome shotgun (WGS) entry which is preliminary data.</text>
</comment>
<dbReference type="InterPro" id="IPR018712">
    <property type="entry name" value="Tle1-like_cat"/>
</dbReference>
<feature type="domain" description="T6SS Phospholipase effector Tle1-like catalytic" evidence="1">
    <location>
        <begin position="20"/>
        <end position="333"/>
    </location>
</feature>
<name>A0ABR4PI57_9HELO</name>
<dbReference type="PANTHER" id="PTHR33840">
    <property type="match status" value="1"/>
</dbReference>
<accession>A0ABR4PI57</accession>
<protein>
    <submittedName>
        <fullName evidence="2">Peptidoglycan binding domain containing protein</fullName>
    </submittedName>
</protein>
<dbReference type="Proteomes" id="UP001629113">
    <property type="component" value="Unassembled WGS sequence"/>
</dbReference>
<evidence type="ECO:0000313" key="3">
    <source>
        <dbReference type="Proteomes" id="UP001629113"/>
    </source>
</evidence>
<evidence type="ECO:0000259" key="1">
    <source>
        <dbReference type="Pfam" id="PF09994"/>
    </source>
</evidence>
<keyword evidence="3" id="KW-1185">Reference proteome</keyword>